<dbReference type="PANTHER" id="PTHR11795:SF450">
    <property type="entry name" value="ABC TRANSPORTER PERMEASE PROTEIN"/>
    <property type="match status" value="1"/>
</dbReference>
<feature type="transmembrane region" description="Helical" evidence="9">
    <location>
        <begin position="59"/>
        <end position="78"/>
    </location>
</feature>
<comment type="similarity">
    <text evidence="8">Belongs to the binding-protein-dependent transport system permease family. LivHM subfamily.</text>
</comment>
<keyword evidence="2" id="KW-0813">Transport</keyword>
<evidence type="ECO:0000256" key="1">
    <source>
        <dbReference type="ARBA" id="ARBA00004651"/>
    </source>
</evidence>
<comment type="caution">
    <text evidence="10">The sequence shown here is derived from an EMBL/GenBank/DDBJ whole genome shotgun (WGS) entry which is preliminary data.</text>
</comment>
<feature type="transmembrane region" description="Helical" evidence="9">
    <location>
        <begin position="132"/>
        <end position="157"/>
    </location>
</feature>
<dbReference type="RefSeq" id="WP_116571083.1">
    <property type="nucleotide sequence ID" value="NZ_QDGZ01000002.1"/>
</dbReference>
<dbReference type="PANTHER" id="PTHR11795">
    <property type="entry name" value="BRANCHED-CHAIN AMINO ACID TRANSPORT SYSTEM PERMEASE PROTEIN LIVH"/>
    <property type="match status" value="1"/>
</dbReference>
<feature type="transmembrane region" description="Helical" evidence="9">
    <location>
        <begin position="255"/>
        <end position="275"/>
    </location>
</feature>
<reference evidence="10 11" key="1">
    <citation type="submission" date="2018-04" db="EMBL/GenBank/DDBJ databases">
        <title>Genome of Nocardioides gansuensis WSJ-1.</title>
        <authorList>
            <person name="Wu S."/>
            <person name="Wang G."/>
        </authorList>
    </citation>
    <scope>NUCLEOTIDE SEQUENCE [LARGE SCALE GENOMIC DNA]</scope>
    <source>
        <strain evidence="10 11">WSJ-1</strain>
    </source>
</reference>
<dbReference type="Proteomes" id="UP000246018">
    <property type="component" value="Unassembled WGS sequence"/>
</dbReference>
<protein>
    <recommendedName>
        <fullName evidence="12">Branched-chain amino acid ABC transporter permease</fullName>
    </recommendedName>
</protein>
<comment type="subcellular location">
    <subcellularLocation>
        <location evidence="1">Cell membrane</location>
        <topology evidence="1">Multi-pass membrane protein</topology>
    </subcellularLocation>
</comment>
<proteinExistence type="inferred from homology"/>
<feature type="transmembrane region" description="Helical" evidence="9">
    <location>
        <begin position="90"/>
        <end position="112"/>
    </location>
</feature>
<evidence type="ECO:0008006" key="12">
    <source>
        <dbReference type="Google" id="ProtNLM"/>
    </source>
</evidence>
<sequence>MTDIVNTVISGLSLGATYAFMALAFALIFSTTKVFNLAQAQFLVLGGLLAHTLLVERDWPWLLGALLILPVVAIIGFVQEVVTIRPIKVGYNWILTTLGASFLLQAGFAQMYGAEPYPVDSFVGSTAQHLGGIRFVPSQVLAGVAVLVLVTAIELFARRTRPGTAWRATAQNRDTAATLGINTRRIVTMVFLVAAAVAALGGILTAPTTYASAYGGDLISFMSFLAIAIGGMTTTMGAVIGGFLLGLLEAFSLDLIGAQFNLVMVFTVVLAFLLVRPNGLFYAGESRVV</sequence>
<evidence type="ECO:0000256" key="2">
    <source>
        <dbReference type="ARBA" id="ARBA00022448"/>
    </source>
</evidence>
<keyword evidence="11" id="KW-1185">Reference proteome</keyword>
<accession>A0A2T8FD35</accession>
<keyword evidence="7 9" id="KW-0472">Membrane</keyword>
<feature type="transmembrane region" description="Helical" evidence="9">
    <location>
        <begin position="218"/>
        <end position="248"/>
    </location>
</feature>
<evidence type="ECO:0000256" key="5">
    <source>
        <dbReference type="ARBA" id="ARBA00022970"/>
    </source>
</evidence>
<dbReference type="GO" id="GO:0005886">
    <property type="term" value="C:plasma membrane"/>
    <property type="evidence" value="ECO:0007669"/>
    <property type="project" value="UniProtKB-SubCell"/>
</dbReference>
<evidence type="ECO:0000313" key="10">
    <source>
        <dbReference type="EMBL" id="PVG83609.1"/>
    </source>
</evidence>
<evidence type="ECO:0000256" key="7">
    <source>
        <dbReference type="ARBA" id="ARBA00023136"/>
    </source>
</evidence>
<dbReference type="GO" id="GO:0022857">
    <property type="term" value="F:transmembrane transporter activity"/>
    <property type="evidence" value="ECO:0007669"/>
    <property type="project" value="InterPro"/>
</dbReference>
<keyword evidence="4 9" id="KW-0812">Transmembrane</keyword>
<evidence type="ECO:0000313" key="11">
    <source>
        <dbReference type="Proteomes" id="UP000246018"/>
    </source>
</evidence>
<feature type="transmembrane region" description="Helical" evidence="9">
    <location>
        <begin position="186"/>
        <end position="206"/>
    </location>
</feature>
<dbReference type="GO" id="GO:0006865">
    <property type="term" value="P:amino acid transport"/>
    <property type="evidence" value="ECO:0007669"/>
    <property type="project" value="UniProtKB-KW"/>
</dbReference>
<evidence type="ECO:0000256" key="8">
    <source>
        <dbReference type="ARBA" id="ARBA00037998"/>
    </source>
</evidence>
<dbReference type="Pfam" id="PF02653">
    <property type="entry name" value="BPD_transp_2"/>
    <property type="match status" value="1"/>
</dbReference>
<dbReference type="CDD" id="cd06582">
    <property type="entry name" value="TM_PBP1_LivH_like"/>
    <property type="match status" value="1"/>
</dbReference>
<evidence type="ECO:0000256" key="6">
    <source>
        <dbReference type="ARBA" id="ARBA00022989"/>
    </source>
</evidence>
<dbReference type="AlphaFoldDB" id="A0A2T8FD35"/>
<keyword evidence="3" id="KW-1003">Cell membrane</keyword>
<keyword evidence="5" id="KW-0029">Amino-acid transport</keyword>
<name>A0A2T8FD35_9ACTN</name>
<dbReference type="OrthoDB" id="9807115at2"/>
<evidence type="ECO:0000256" key="3">
    <source>
        <dbReference type="ARBA" id="ARBA00022475"/>
    </source>
</evidence>
<evidence type="ECO:0000256" key="4">
    <source>
        <dbReference type="ARBA" id="ARBA00022692"/>
    </source>
</evidence>
<dbReference type="InterPro" id="IPR052157">
    <property type="entry name" value="BCAA_transport_permease"/>
</dbReference>
<dbReference type="InterPro" id="IPR001851">
    <property type="entry name" value="ABC_transp_permease"/>
</dbReference>
<keyword evidence="6 9" id="KW-1133">Transmembrane helix</keyword>
<feature type="transmembrane region" description="Helical" evidence="9">
    <location>
        <begin position="6"/>
        <end position="27"/>
    </location>
</feature>
<organism evidence="10 11">
    <name type="scientific">Nocardioides gansuensis</name>
    <dbReference type="NCBI Taxonomy" id="2138300"/>
    <lineage>
        <taxon>Bacteria</taxon>
        <taxon>Bacillati</taxon>
        <taxon>Actinomycetota</taxon>
        <taxon>Actinomycetes</taxon>
        <taxon>Propionibacteriales</taxon>
        <taxon>Nocardioidaceae</taxon>
        <taxon>Nocardioides</taxon>
    </lineage>
</organism>
<dbReference type="EMBL" id="QDGZ01000002">
    <property type="protein sequence ID" value="PVG83609.1"/>
    <property type="molecule type" value="Genomic_DNA"/>
</dbReference>
<gene>
    <name evidence="10" type="ORF">DDE18_04570</name>
</gene>
<evidence type="ECO:0000256" key="9">
    <source>
        <dbReference type="SAM" id="Phobius"/>
    </source>
</evidence>